<dbReference type="Proteomes" id="UP000095472">
    <property type="component" value="Chromosome"/>
</dbReference>
<dbReference type="EMBL" id="CP182909">
    <property type="protein sequence ID" value="XPM66815.1"/>
    <property type="molecule type" value="Genomic_DNA"/>
</dbReference>
<name>A0ACD5H0K3_9CYAN</name>
<sequence>MGGWGERRELGIRSWGLGRRRELGVREEEDGGRRELKLILTYSPLSTNFDEEGEI</sequence>
<evidence type="ECO:0000313" key="1">
    <source>
        <dbReference type="EMBL" id="XPM66815.1"/>
    </source>
</evidence>
<accession>A0ACD5H0K3</accession>
<evidence type="ECO:0000313" key="2">
    <source>
        <dbReference type="Proteomes" id="UP000095472"/>
    </source>
</evidence>
<gene>
    <name evidence="1" type="ORF">BH720_017390</name>
</gene>
<proteinExistence type="predicted"/>
<keyword evidence="2" id="KW-1185">Reference proteome</keyword>
<organism evidence="1 2">
    <name type="scientific">Desertifilum tharense IPPAS B-1220</name>
    <dbReference type="NCBI Taxonomy" id="1781255"/>
    <lineage>
        <taxon>Bacteria</taxon>
        <taxon>Bacillati</taxon>
        <taxon>Cyanobacteriota</taxon>
        <taxon>Cyanophyceae</taxon>
        <taxon>Desertifilales</taxon>
        <taxon>Desertifilaceae</taxon>
        <taxon>Desertifilum</taxon>
    </lineage>
</organism>
<reference evidence="1 2" key="1">
    <citation type="journal article" date="2016" name="Genome Announc.">
        <title>Draft Genome Sequence of the Thermotolerant Cyanobacterium Desertifilum sp. IPPAS B-1220.</title>
        <authorList>
            <person name="Mironov K.S."/>
            <person name="Sinetova M.A."/>
            <person name="Bolatkhan K."/>
            <person name="Zayadan B.K."/>
            <person name="Ustinova V.V."/>
            <person name="Kupriyanova E.V."/>
            <person name="Skrypnik A.N."/>
            <person name="Gogoleva N.E."/>
            <person name="Gogolev Y.V."/>
            <person name="Los D.A."/>
        </authorList>
    </citation>
    <scope>NUCLEOTIDE SEQUENCE [LARGE SCALE GENOMIC DNA]</scope>
    <source>
        <strain evidence="1 2">IPPAS B-1220</strain>
    </source>
</reference>
<protein>
    <submittedName>
        <fullName evidence="1">Uncharacterized protein</fullName>
    </submittedName>
</protein>